<accession>A0A5N8V4X1</accession>
<evidence type="ECO:0000259" key="1">
    <source>
        <dbReference type="Pfam" id="PF00550"/>
    </source>
</evidence>
<dbReference type="EMBL" id="VJZD01000005">
    <property type="protein sequence ID" value="MPY30207.1"/>
    <property type="molecule type" value="Genomic_DNA"/>
</dbReference>
<name>A0A5N8V4X1_9ACTN</name>
<dbReference type="SUPFAM" id="SSF47336">
    <property type="entry name" value="ACP-like"/>
    <property type="match status" value="1"/>
</dbReference>
<dbReference type="AlphaFoldDB" id="A0A5N8V4X1"/>
<gene>
    <name evidence="2" type="ORF">FNH09_02435</name>
</gene>
<organism evidence="2 3">
    <name type="scientific">Streptomyces adustus</name>
    <dbReference type="NCBI Taxonomy" id="1609272"/>
    <lineage>
        <taxon>Bacteria</taxon>
        <taxon>Bacillati</taxon>
        <taxon>Actinomycetota</taxon>
        <taxon>Actinomycetes</taxon>
        <taxon>Kitasatosporales</taxon>
        <taxon>Streptomycetaceae</taxon>
        <taxon>Streptomyces</taxon>
    </lineage>
</organism>
<sequence>MNHNFFSLNVQGKVDLKALSTATRPKPSGPSRGMLDAREEMIVSLVAGVRGVRPGADENFFDAGMHSLQALRPALCATAAIGRDVGLPLVLAHPTVRTERPPT</sequence>
<dbReference type="RefSeq" id="WP_152884601.1">
    <property type="nucleotide sequence ID" value="NZ_VJZD01000005.1"/>
</dbReference>
<keyword evidence="3" id="KW-1185">Reference proteome</keyword>
<dbReference type="InterPro" id="IPR036736">
    <property type="entry name" value="ACP-like_sf"/>
</dbReference>
<comment type="caution">
    <text evidence="2">The sequence shown here is derived from an EMBL/GenBank/DDBJ whole genome shotgun (WGS) entry which is preliminary data.</text>
</comment>
<dbReference type="Pfam" id="PF00550">
    <property type="entry name" value="PP-binding"/>
    <property type="match status" value="1"/>
</dbReference>
<dbReference type="Gene3D" id="1.10.1200.10">
    <property type="entry name" value="ACP-like"/>
    <property type="match status" value="1"/>
</dbReference>
<proteinExistence type="predicted"/>
<dbReference type="Proteomes" id="UP000325849">
    <property type="component" value="Unassembled WGS sequence"/>
</dbReference>
<feature type="domain" description="Carrier" evidence="1">
    <location>
        <begin position="42"/>
        <end position="97"/>
    </location>
</feature>
<evidence type="ECO:0000313" key="2">
    <source>
        <dbReference type="EMBL" id="MPY30207.1"/>
    </source>
</evidence>
<evidence type="ECO:0000313" key="3">
    <source>
        <dbReference type="Proteomes" id="UP000325849"/>
    </source>
</evidence>
<dbReference type="OrthoDB" id="2085352at2"/>
<dbReference type="InterPro" id="IPR009081">
    <property type="entry name" value="PP-bd_ACP"/>
</dbReference>
<protein>
    <recommendedName>
        <fullName evidence="1">Carrier domain-containing protein</fullName>
    </recommendedName>
</protein>
<reference evidence="2 3" key="1">
    <citation type="submission" date="2019-07" db="EMBL/GenBank/DDBJ databases">
        <title>New species of Amycolatopsis and Streptomyces.</title>
        <authorList>
            <person name="Duangmal K."/>
            <person name="Teo W.F.A."/>
            <person name="Lipun K."/>
        </authorList>
    </citation>
    <scope>NUCLEOTIDE SEQUENCE [LARGE SCALE GENOMIC DNA]</scope>
    <source>
        <strain evidence="2 3">NBRC 109810</strain>
    </source>
</reference>